<dbReference type="AlphaFoldDB" id="A0A062TZD7"/>
<dbReference type="Proteomes" id="UP000249123">
    <property type="component" value="Unassembled WGS sequence"/>
</dbReference>
<dbReference type="Pfam" id="PF11306">
    <property type="entry name" value="DUF3108"/>
    <property type="match status" value="1"/>
</dbReference>
<comment type="caution">
    <text evidence="1">The sequence shown here is derived from an EMBL/GenBank/DDBJ whole genome shotgun (WGS) entry which is preliminary data.</text>
</comment>
<dbReference type="eggNOG" id="COG3064">
    <property type="taxonomic scope" value="Bacteria"/>
</dbReference>
<dbReference type="EMBL" id="AWFB01000002">
    <property type="protein sequence ID" value="RAN35845.1"/>
    <property type="molecule type" value="Genomic_DNA"/>
</dbReference>
<reference evidence="1 2" key="1">
    <citation type="submission" date="2013-04" db="EMBL/GenBank/DDBJ databases">
        <title>Hyphomonas sp. T24B3 Genome Sequencing.</title>
        <authorList>
            <person name="Lai Q."/>
            <person name="Shao Z."/>
        </authorList>
    </citation>
    <scope>NUCLEOTIDE SEQUENCE [LARGE SCALE GENOMIC DNA]</scope>
    <source>
        <strain evidence="1 2">T24B3</strain>
    </source>
</reference>
<keyword evidence="2" id="KW-1185">Reference proteome</keyword>
<evidence type="ECO:0000313" key="2">
    <source>
        <dbReference type="Proteomes" id="UP000249123"/>
    </source>
</evidence>
<accession>A0A062TZD7</accession>
<dbReference type="STRING" id="1280941.HY2_06055"/>
<sequence>MTGYKECQTNRSGKDFVLMKRAFLLATAAAMTAAGLSVADTAPASTAPTLLANIKSGEPTRMIYELQAKAYVLFIPATGRASFEVEMRPDIYNIKSRVKVTGIADWFINYDMHLQASGYTRENGLKTYNYVSQNRDGKKNRRVDMIMTADNFEMTANPKFGDLGDPPATPEQAVKANDPITALITFALEPRAPGADPCGGPIRIFDGRQLTYLHLKNAGTKRVNTKVWSGQAVECHVTMERIAGYDKDEMKDNDNLSALNGPLRMWLAPLPNGASVPIKIAAETDKIGDVTLTATKLQFEPLVESGGN</sequence>
<dbReference type="InterPro" id="IPR021457">
    <property type="entry name" value="DUF3108"/>
</dbReference>
<name>A0A062TZD7_9PROT</name>
<dbReference type="InterPro" id="IPR006311">
    <property type="entry name" value="TAT_signal"/>
</dbReference>
<gene>
    <name evidence="1" type="ORF">HY3_07030</name>
</gene>
<protein>
    <submittedName>
        <fullName evidence="1">Uncharacterized protein</fullName>
    </submittedName>
</protein>
<dbReference type="PROSITE" id="PS51318">
    <property type="entry name" value="TAT"/>
    <property type="match status" value="1"/>
</dbReference>
<organism evidence="1 2">
    <name type="scientific">Hyphomonas pacifica</name>
    <dbReference type="NCBI Taxonomy" id="1280941"/>
    <lineage>
        <taxon>Bacteria</taxon>
        <taxon>Pseudomonadati</taxon>
        <taxon>Pseudomonadota</taxon>
        <taxon>Alphaproteobacteria</taxon>
        <taxon>Hyphomonadales</taxon>
        <taxon>Hyphomonadaceae</taxon>
        <taxon>Hyphomonas</taxon>
    </lineage>
</organism>
<evidence type="ECO:0000313" key="1">
    <source>
        <dbReference type="EMBL" id="RAN35845.1"/>
    </source>
</evidence>
<proteinExistence type="predicted"/>